<evidence type="ECO:0000313" key="2">
    <source>
        <dbReference type="Proteomes" id="UP000002028"/>
    </source>
</evidence>
<dbReference type="AlphaFoldDB" id="D2QIJ8"/>
<dbReference type="HOGENOM" id="CLU_1539090_0_0_10"/>
<sequence length="174" mass="20132">MPFYYTALSAFDESYDECGLSWEGYLQWSRLTHIKELVSLDRILNKDLVGPDYTDSPNLGYTEDDWKYLVTDGRFITGFYTSLDYVLQKMPPRERFNLLAVIINPTQECHSVRLSDFAFMGYELLDCNNLNEPHADTNVIGIWRHSTIGREQVHPPLALKPLGHTCNIRRPTPN</sequence>
<proteinExistence type="predicted"/>
<gene>
    <name evidence="1" type="ordered locus">Slin_2767</name>
</gene>
<dbReference type="EMBL" id="CP001769">
    <property type="protein sequence ID" value="ADB38782.1"/>
    <property type="molecule type" value="Genomic_DNA"/>
</dbReference>
<name>D2QIJ8_SPILD</name>
<accession>D2QIJ8</accession>
<dbReference type="KEGG" id="sli:Slin_2767"/>
<keyword evidence="2" id="KW-1185">Reference proteome</keyword>
<dbReference type="Proteomes" id="UP000002028">
    <property type="component" value="Chromosome"/>
</dbReference>
<protein>
    <submittedName>
        <fullName evidence="1">Uncharacterized protein</fullName>
    </submittedName>
</protein>
<organism evidence="1 2">
    <name type="scientific">Spirosoma linguale (strain ATCC 33905 / DSM 74 / LMG 10896 / Claus 1)</name>
    <dbReference type="NCBI Taxonomy" id="504472"/>
    <lineage>
        <taxon>Bacteria</taxon>
        <taxon>Pseudomonadati</taxon>
        <taxon>Bacteroidota</taxon>
        <taxon>Cytophagia</taxon>
        <taxon>Cytophagales</taxon>
        <taxon>Cytophagaceae</taxon>
        <taxon>Spirosoma</taxon>
    </lineage>
</organism>
<evidence type="ECO:0000313" key="1">
    <source>
        <dbReference type="EMBL" id="ADB38782.1"/>
    </source>
</evidence>
<dbReference type="eggNOG" id="ENOG50333BZ">
    <property type="taxonomic scope" value="Bacteria"/>
</dbReference>
<reference evidence="1 2" key="1">
    <citation type="journal article" date="2010" name="Stand. Genomic Sci.">
        <title>Complete genome sequence of Spirosoma linguale type strain (1).</title>
        <authorList>
            <person name="Lail K."/>
            <person name="Sikorski J."/>
            <person name="Saunders E."/>
            <person name="Lapidus A."/>
            <person name="Glavina Del Rio T."/>
            <person name="Copeland A."/>
            <person name="Tice H."/>
            <person name="Cheng J.-F."/>
            <person name="Lucas S."/>
            <person name="Nolan M."/>
            <person name="Bruce D."/>
            <person name="Goodwin L."/>
            <person name="Pitluck S."/>
            <person name="Ivanova N."/>
            <person name="Mavromatis K."/>
            <person name="Ovchinnikova G."/>
            <person name="Pati A."/>
            <person name="Chen A."/>
            <person name="Palaniappan K."/>
            <person name="Land M."/>
            <person name="Hauser L."/>
            <person name="Chang Y.-J."/>
            <person name="Jeffries C.D."/>
            <person name="Chain P."/>
            <person name="Brettin T."/>
            <person name="Detter J.C."/>
            <person name="Schuetze A."/>
            <person name="Rohde M."/>
            <person name="Tindall B.J."/>
            <person name="Goeker M."/>
            <person name="Bristow J."/>
            <person name="Eisen J.A."/>
            <person name="Markowitz V."/>
            <person name="Hugenholtz P."/>
            <person name="Kyrpides N.C."/>
            <person name="Klenk H.-P."/>
            <person name="Chen F."/>
        </authorList>
    </citation>
    <scope>NUCLEOTIDE SEQUENCE [LARGE SCALE GENOMIC DNA]</scope>
    <source>
        <strain evidence="2">ATCC 33905 / DSM 74 / LMG 10896 / Claus 1</strain>
    </source>
</reference>